<dbReference type="NCBIfam" id="NF005299">
    <property type="entry name" value="PRK06827.1"/>
    <property type="match status" value="1"/>
</dbReference>
<dbReference type="GO" id="GO:0000287">
    <property type="term" value="F:magnesium ion binding"/>
    <property type="evidence" value="ECO:0007669"/>
    <property type="project" value="InterPro"/>
</dbReference>
<sequence>MKKTNLKLIAFENCEVFGNKVDSHLQKILKEKKTNIVNIVCSRFNNGEGKAYISESVRNKDLYILSDVTNYSVHYDYYGSLHRMSPDEHFQDIKRVISATNGKFSKVTVIMPFLYQSRQHRRKEKESLDCALALQELERIGVNNIITFDCHDPNVSNAIPNLPFENIFATETILKDLFTCEKIDVGTEKMLVISPDMGAMERARYYAEILGCDVGLFYKRRDLSQIVDGKNPIIEHVYLGKNPKDSIVFVVDDMIASGGSMIDVACELHKRGAKSIFLIATFALFTSGIEKFDEAYQKNLFTKIYSTNLAYVPDMIKQKSWYHDVDCSKQLAEVIIEHNMTGEIENVQLNDEVQLIEQISRIGERL</sequence>
<dbReference type="Pfam" id="PF00156">
    <property type="entry name" value="Pribosyltran"/>
    <property type="match status" value="1"/>
</dbReference>
<gene>
    <name evidence="11" type="primary">prs</name>
    <name evidence="11" type="ORF">IAD49_01840</name>
</gene>
<comment type="catalytic activity">
    <reaction evidence="7">
        <text>D-ribose 5-phosphate + ATP = 5-phospho-alpha-D-ribose 1-diphosphate + AMP + H(+)</text>
        <dbReference type="Rhea" id="RHEA:15609"/>
        <dbReference type="ChEBI" id="CHEBI:15378"/>
        <dbReference type="ChEBI" id="CHEBI:30616"/>
        <dbReference type="ChEBI" id="CHEBI:58017"/>
        <dbReference type="ChEBI" id="CHEBI:78346"/>
        <dbReference type="ChEBI" id="CHEBI:456215"/>
        <dbReference type="EC" id="2.7.6.1"/>
    </reaction>
</comment>
<dbReference type="GO" id="GO:0005737">
    <property type="term" value="C:cytoplasm"/>
    <property type="evidence" value="ECO:0007669"/>
    <property type="project" value="TreeGrafter"/>
</dbReference>
<protein>
    <recommendedName>
        <fullName evidence="1">ribose-phosphate diphosphokinase</fullName>
        <ecNumber evidence="1">2.7.6.1</ecNumber>
    </recommendedName>
</protein>
<evidence type="ECO:0000256" key="2">
    <source>
        <dbReference type="ARBA" id="ARBA00022679"/>
    </source>
</evidence>
<evidence type="ECO:0000259" key="10">
    <source>
        <dbReference type="Pfam" id="PF13793"/>
    </source>
</evidence>
<dbReference type="EMBL" id="DVML01000010">
    <property type="protein sequence ID" value="HIU22303.1"/>
    <property type="molecule type" value="Genomic_DNA"/>
</dbReference>
<evidence type="ECO:0000256" key="3">
    <source>
        <dbReference type="ARBA" id="ARBA00022727"/>
    </source>
</evidence>
<keyword evidence="3 8" id="KW-0545">Nucleotide biosynthesis</keyword>
<dbReference type="InterPro" id="IPR005946">
    <property type="entry name" value="Rib-P_diPkinase"/>
</dbReference>
<keyword evidence="5" id="KW-0418">Kinase</keyword>
<dbReference type="GO" id="GO:0004749">
    <property type="term" value="F:ribose phosphate diphosphokinase activity"/>
    <property type="evidence" value="ECO:0007669"/>
    <property type="project" value="UniProtKB-EC"/>
</dbReference>
<keyword evidence="4" id="KW-0547">Nucleotide-binding</keyword>
<evidence type="ECO:0000256" key="5">
    <source>
        <dbReference type="ARBA" id="ARBA00022777"/>
    </source>
</evidence>
<dbReference type="Proteomes" id="UP000824087">
    <property type="component" value="Unassembled WGS sequence"/>
</dbReference>
<comment type="similarity">
    <text evidence="8">Belongs to the ribose-phosphate pyrophosphokinase family.</text>
</comment>
<dbReference type="GO" id="GO:0006164">
    <property type="term" value="P:purine nucleotide biosynthetic process"/>
    <property type="evidence" value="ECO:0007669"/>
    <property type="project" value="TreeGrafter"/>
</dbReference>
<evidence type="ECO:0000256" key="1">
    <source>
        <dbReference type="ARBA" id="ARBA00013247"/>
    </source>
</evidence>
<dbReference type="InterPro" id="IPR029057">
    <property type="entry name" value="PRTase-like"/>
</dbReference>
<evidence type="ECO:0000259" key="9">
    <source>
        <dbReference type="Pfam" id="PF00156"/>
    </source>
</evidence>
<feature type="domain" description="Phosphoribosyltransferase" evidence="9">
    <location>
        <begin position="186"/>
        <end position="304"/>
    </location>
</feature>
<keyword evidence="6" id="KW-0067">ATP-binding</keyword>
<comment type="caution">
    <text evidence="11">The sequence shown here is derived from an EMBL/GenBank/DDBJ whole genome shotgun (WGS) entry which is preliminary data.</text>
</comment>
<dbReference type="InterPro" id="IPR000836">
    <property type="entry name" value="PRTase_dom"/>
</dbReference>
<dbReference type="GO" id="GO:0016301">
    <property type="term" value="F:kinase activity"/>
    <property type="evidence" value="ECO:0007669"/>
    <property type="project" value="UniProtKB-KW"/>
</dbReference>
<proteinExistence type="inferred from homology"/>
<dbReference type="EC" id="2.7.6.1" evidence="1"/>
<dbReference type="AlphaFoldDB" id="A0A9D1HTJ0"/>
<dbReference type="SUPFAM" id="SSF53271">
    <property type="entry name" value="PRTase-like"/>
    <property type="match status" value="2"/>
</dbReference>
<dbReference type="GO" id="GO:0005524">
    <property type="term" value="F:ATP binding"/>
    <property type="evidence" value="ECO:0007669"/>
    <property type="project" value="UniProtKB-KW"/>
</dbReference>
<reference evidence="11" key="1">
    <citation type="submission" date="2020-10" db="EMBL/GenBank/DDBJ databases">
        <authorList>
            <person name="Gilroy R."/>
        </authorList>
    </citation>
    <scope>NUCLEOTIDE SEQUENCE</scope>
    <source>
        <strain evidence="11">CHK197-8231</strain>
    </source>
</reference>
<evidence type="ECO:0000313" key="12">
    <source>
        <dbReference type="Proteomes" id="UP000824087"/>
    </source>
</evidence>
<evidence type="ECO:0000256" key="7">
    <source>
        <dbReference type="ARBA" id="ARBA00049535"/>
    </source>
</evidence>
<organism evidence="11 12">
    <name type="scientific">Candidatus Fimihabitans intestinipullorum</name>
    <dbReference type="NCBI Taxonomy" id="2840820"/>
    <lineage>
        <taxon>Bacteria</taxon>
        <taxon>Bacillati</taxon>
        <taxon>Mycoplasmatota</taxon>
        <taxon>Mycoplasmatota incertae sedis</taxon>
        <taxon>Candidatus Fimihabitans</taxon>
    </lineage>
</organism>
<evidence type="ECO:0000256" key="8">
    <source>
        <dbReference type="RuleBase" id="RU004324"/>
    </source>
</evidence>
<dbReference type="PANTHER" id="PTHR10210:SF32">
    <property type="entry name" value="RIBOSE-PHOSPHATE PYROPHOSPHOKINASE 2"/>
    <property type="match status" value="1"/>
</dbReference>
<dbReference type="PANTHER" id="PTHR10210">
    <property type="entry name" value="RIBOSE-PHOSPHATE DIPHOSPHOKINASE FAMILY MEMBER"/>
    <property type="match status" value="1"/>
</dbReference>
<dbReference type="GO" id="GO:0006015">
    <property type="term" value="P:5-phosphoribose 1-diphosphate biosynthetic process"/>
    <property type="evidence" value="ECO:0007669"/>
    <property type="project" value="TreeGrafter"/>
</dbReference>
<dbReference type="NCBIfam" id="TIGR01251">
    <property type="entry name" value="ribP_PPkin"/>
    <property type="match status" value="1"/>
</dbReference>
<keyword evidence="2 11" id="KW-0808">Transferase</keyword>
<evidence type="ECO:0000256" key="6">
    <source>
        <dbReference type="ARBA" id="ARBA00022840"/>
    </source>
</evidence>
<feature type="domain" description="Ribose-phosphate pyrophosphokinase N-terminal" evidence="10">
    <location>
        <begin position="9"/>
        <end position="141"/>
    </location>
</feature>
<reference evidence="11" key="2">
    <citation type="journal article" date="2021" name="PeerJ">
        <title>Extensive microbial diversity within the chicken gut microbiome revealed by metagenomics and culture.</title>
        <authorList>
            <person name="Gilroy R."/>
            <person name="Ravi A."/>
            <person name="Getino M."/>
            <person name="Pursley I."/>
            <person name="Horton D.L."/>
            <person name="Alikhan N.F."/>
            <person name="Baker D."/>
            <person name="Gharbi K."/>
            <person name="Hall N."/>
            <person name="Watson M."/>
            <person name="Adriaenssens E.M."/>
            <person name="Foster-Nyarko E."/>
            <person name="Jarju S."/>
            <person name="Secka A."/>
            <person name="Antonio M."/>
            <person name="Oren A."/>
            <person name="Chaudhuri R.R."/>
            <person name="La Ragione R."/>
            <person name="Hildebrand F."/>
            <person name="Pallen M.J."/>
        </authorList>
    </citation>
    <scope>NUCLEOTIDE SEQUENCE</scope>
    <source>
        <strain evidence="11">CHK197-8231</strain>
    </source>
</reference>
<dbReference type="Gene3D" id="3.40.50.2020">
    <property type="match status" value="2"/>
</dbReference>
<evidence type="ECO:0000256" key="4">
    <source>
        <dbReference type="ARBA" id="ARBA00022741"/>
    </source>
</evidence>
<dbReference type="CDD" id="cd06223">
    <property type="entry name" value="PRTases_typeI"/>
    <property type="match status" value="1"/>
</dbReference>
<dbReference type="Pfam" id="PF13793">
    <property type="entry name" value="Pribosyltran_N"/>
    <property type="match status" value="1"/>
</dbReference>
<dbReference type="InterPro" id="IPR029099">
    <property type="entry name" value="Pribosyltran_N"/>
</dbReference>
<dbReference type="GO" id="GO:0002189">
    <property type="term" value="C:ribose phosphate diphosphokinase complex"/>
    <property type="evidence" value="ECO:0007669"/>
    <property type="project" value="TreeGrafter"/>
</dbReference>
<evidence type="ECO:0000313" key="11">
    <source>
        <dbReference type="EMBL" id="HIU22303.1"/>
    </source>
</evidence>
<name>A0A9D1HTJ0_9BACT</name>
<accession>A0A9D1HTJ0</accession>